<dbReference type="Proteomes" id="UP001279410">
    <property type="component" value="Unassembled WGS sequence"/>
</dbReference>
<dbReference type="EMBL" id="BRZM01002884">
    <property type="protein sequence ID" value="GLD75343.1"/>
    <property type="molecule type" value="Genomic_DNA"/>
</dbReference>
<dbReference type="EMBL" id="BRZM01002884">
    <property type="protein sequence ID" value="GLD75344.1"/>
    <property type="molecule type" value="Genomic_DNA"/>
</dbReference>
<dbReference type="EMBL" id="BRZM01002884">
    <property type="protein sequence ID" value="GLD75346.1"/>
    <property type="molecule type" value="Genomic_DNA"/>
</dbReference>
<comment type="caution">
    <text evidence="5">The sequence shown here is derived from an EMBL/GenBank/DDBJ whole genome shotgun (WGS) entry which is preliminary data.</text>
</comment>
<evidence type="ECO:0000313" key="7">
    <source>
        <dbReference type="Proteomes" id="UP001279410"/>
    </source>
</evidence>
<evidence type="ECO:0000313" key="5">
    <source>
        <dbReference type="EMBL" id="GLD75346.1"/>
    </source>
</evidence>
<accession>A0AAD3RNX1</accession>
<evidence type="ECO:0000313" key="2">
    <source>
        <dbReference type="EMBL" id="GLD75343.1"/>
    </source>
</evidence>
<dbReference type="EMBL" id="BRZM01002884">
    <property type="protein sequence ID" value="GLD75342.1"/>
    <property type="molecule type" value="Genomic_DNA"/>
</dbReference>
<evidence type="ECO:0000313" key="3">
    <source>
        <dbReference type="EMBL" id="GLD75344.1"/>
    </source>
</evidence>
<evidence type="ECO:0000313" key="6">
    <source>
        <dbReference type="EMBL" id="GLD75347.1"/>
    </source>
</evidence>
<organism evidence="5 7">
    <name type="scientific">Lates japonicus</name>
    <name type="common">Japanese lates</name>
    <dbReference type="NCBI Taxonomy" id="270547"/>
    <lineage>
        <taxon>Eukaryota</taxon>
        <taxon>Metazoa</taxon>
        <taxon>Chordata</taxon>
        <taxon>Craniata</taxon>
        <taxon>Vertebrata</taxon>
        <taxon>Euteleostomi</taxon>
        <taxon>Actinopterygii</taxon>
        <taxon>Neopterygii</taxon>
        <taxon>Teleostei</taxon>
        <taxon>Neoteleostei</taxon>
        <taxon>Acanthomorphata</taxon>
        <taxon>Carangaria</taxon>
        <taxon>Carangaria incertae sedis</taxon>
        <taxon>Centropomidae</taxon>
        <taxon>Lates</taxon>
    </lineage>
</organism>
<dbReference type="AlphaFoldDB" id="A0AAD3RNX1"/>
<dbReference type="EMBL" id="BRZM01002884">
    <property type="protein sequence ID" value="GLD75345.1"/>
    <property type="molecule type" value="Genomic_DNA"/>
</dbReference>
<proteinExistence type="predicted"/>
<name>A0AAD3RNX1_LATJO</name>
<protein>
    <submittedName>
        <fullName evidence="5">Glutaminase kidney isoform, mitochondrial-like isoform X1</fullName>
    </submittedName>
</protein>
<sequence length="92" mass="9783">MLHFRSTVALKELFQTQLKRPLTGRGVGVKAAPATTAACFGTVTSDGRSPGRGRAFAGWTAPQHFTRRHGVRGFCSKGDGHNEAAKDSAAEK</sequence>
<reference evidence="5" key="1">
    <citation type="submission" date="2022-08" db="EMBL/GenBank/DDBJ databases">
        <title>Genome sequencing of akame (Lates japonicus).</title>
        <authorList>
            <person name="Hashiguchi Y."/>
            <person name="Takahashi H."/>
        </authorList>
    </citation>
    <scope>NUCLEOTIDE SEQUENCE</scope>
    <source>
        <strain evidence="5">Kochi</strain>
    </source>
</reference>
<keyword evidence="7" id="KW-1185">Reference proteome</keyword>
<dbReference type="EMBL" id="BRZM01002884">
    <property type="protein sequence ID" value="GLD75347.1"/>
    <property type="molecule type" value="Genomic_DNA"/>
</dbReference>
<evidence type="ECO:0000313" key="4">
    <source>
        <dbReference type="EMBL" id="GLD75345.1"/>
    </source>
</evidence>
<gene>
    <name evidence="1" type="ORF">AKAME5_002667600</name>
    <name evidence="2" type="ORF">AKAME5_002667700</name>
    <name evidence="3" type="ORF">AKAME5_002667800</name>
    <name evidence="4" type="ORF">AKAME5_002667900</name>
    <name evidence="5" type="ORF">AKAME5_002668000</name>
    <name evidence="6" type="ORF">AKAME5_002668100</name>
</gene>
<evidence type="ECO:0000313" key="1">
    <source>
        <dbReference type="EMBL" id="GLD75342.1"/>
    </source>
</evidence>